<gene>
    <name evidence="2" type="ORF">BaRGS_00012609</name>
</gene>
<accession>A0ABD0L9H0</accession>
<reference evidence="2 3" key="1">
    <citation type="journal article" date="2023" name="Sci. Data">
        <title>Genome assembly of the Korean intertidal mud-creeper Batillaria attramentaria.</title>
        <authorList>
            <person name="Patra A.K."/>
            <person name="Ho P.T."/>
            <person name="Jun S."/>
            <person name="Lee S.J."/>
            <person name="Kim Y."/>
            <person name="Won Y.J."/>
        </authorList>
    </citation>
    <scope>NUCLEOTIDE SEQUENCE [LARGE SCALE GENOMIC DNA]</scope>
    <source>
        <strain evidence="2">Wonlab-2016</strain>
    </source>
</reference>
<evidence type="ECO:0000313" key="2">
    <source>
        <dbReference type="EMBL" id="KAK7496199.1"/>
    </source>
</evidence>
<organism evidence="2 3">
    <name type="scientific">Batillaria attramentaria</name>
    <dbReference type="NCBI Taxonomy" id="370345"/>
    <lineage>
        <taxon>Eukaryota</taxon>
        <taxon>Metazoa</taxon>
        <taxon>Spiralia</taxon>
        <taxon>Lophotrochozoa</taxon>
        <taxon>Mollusca</taxon>
        <taxon>Gastropoda</taxon>
        <taxon>Caenogastropoda</taxon>
        <taxon>Sorbeoconcha</taxon>
        <taxon>Cerithioidea</taxon>
        <taxon>Batillariidae</taxon>
        <taxon>Batillaria</taxon>
    </lineage>
</organism>
<protein>
    <submittedName>
        <fullName evidence="2">Uncharacterized protein</fullName>
    </submittedName>
</protein>
<dbReference type="EMBL" id="JACVVK020000069">
    <property type="protein sequence ID" value="KAK7496199.1"/>
    <property type="molecule type" value="Genomic_DNA"/>
</dbReference>
<comment type="caution">
    <text evidence="2">The sequence shown here is derived from an EMBL/GenBank/DDBJ whole genome shotgun (WGS) entry which is preliminary data.</text>
</comment>
<name>A0ABD0L9H0_9CAEN</name>
<proteinExistence type="predicted"/>
<evidence type="ECO:0000256" key="1">
    <source>
        <dbReference type="SAM" id="MobiDB-lite"/>
    </source>
</evidence>
<keyword evidence="3" id="KW-1185">Reference proteome</keyword>
<feature type="compositionally biased region" description="Polar residues" evidence="1">
    <location>
        <begin position="71"/>
        <end position="86"/>
    </location>
</feature>
<feature type="region of interest" description="Disordered" evidence="1">
    <location>
        <begin position="69"/>
        <end position="116"/>
    </location>
</feature>
<sequence>MRTEIVCACAGCLVLRLLLRNKRQNWRQIELSMSGSGKRTLNPTARERILQPVSLPCISINNVAHRMMTDPRSNGFTDPAQISSARRTAEKGQRRSLNKPVSHGRNQAHPPGRPAYCLSLSRRWRTNKRGDQ</sequence>
<dbReference type="AlphaFoldDB" id="A0ABD0L9H0"/>
<evidence type="ECO:0000313" key="3">
    <source>
        <dbReference type="Proteomes" id="UP001519460"/>
    </source>
</evidence>
<dbReference type="Proteomes" id="UP001519460">
    <property type="component" value="Unassembled WGS sequence"/>
</dbReference>